<dbReference type="EMBL" id="SDBX01000060">
    <property type="protein sequence ID" value="TCW63815.1"/>
    <property type="molecule type" value="Genomic_DNA"/>
</dbReference>
<accession>A0A483E2S5</accession>
<organism evidence="1">
    <name type="scientific">Klebsiella pneumoniae</name>
    <dbReference type="NCBI Taxonomy" id="573"/>
    <lineage>
        <taxon>Bacteria</taxon>
        <taxon>Pseudomonadati</taxon>
        <taxon>Pseudomonadota</taxon>
        <taxon>Gammaproteobacteria</taxon>
        <taxon>Enterobacterales</taxon>
        <taxon>Enterobacteriaceae</taxon>
        <taxon>Klebsiella/Raoultella group</taxon>
        <taxon>Klebsiella</taxon>
        <taxon>Klebsiella pneumoniae complex</taxon>
    </lineage>
</organism>
<proteinExistence type="predicted"/>
<comment type="caution">
    <text evidence="1">The sequence shown here is derived from an EMBL/GenBank/DDBJ whole genome shotgun (WGS) entry which is preliminary data.</text>
</comment>
<name>A0A483E2S5_KLEPN</name>
<sequence length="133" mass="14552">MPHSGFSLLPSAFCLLPSAFCLLPSAFCLLPSSDRSDIRSGVKGIRIFPHGFCTPRLETRALPDRSIFRLSSGCRQVVVRFPKEARLTTTGYPAKRIATRSDIASLACSFCDLDCSTEFKACTTMSAYCESGR</sequence>
<dbReference type="AlphaFoldDB" id="A0A483E2S5"/>
<gene>
    <name evidence="1" type="ORF">ETE95_27545</name>
</gene>
<protein>
    <submittedName>
        <fullName evidence="1">Uncharacterized protein</fullName>
    </submittedName>
</protein>
<reference evidence="1" key="1">
    <citation type="submission" date="2019-01" db="EMBL/GenBank/DDBJ databases">
        <authorList>
            <person name="Lista F."/>
            <person name="Anselmo A."/>
        </authorList>
    </citation>
    <scope>NUCLEOTIDE SEQUENCE</scope>
    <source>
        <strain evidence="1">25S</strain>
    </source>
</reference>
<evidence type="ECO:0000313" key="1">
    <source>
        <dbReference type="EMBL" id="TCW63815.1"/>
    </source>
</evidence>